<evidence type="ECO:0000259" key="6">
    <source>
        <dbReference type="Pfam" id="PF03968"/>
    </source>
</evidence>
<dbReference type="InterPro" id="IPR020889">
    <property type="entry name" value="LipoPS_assembly_LptD"/>
</dbReference>
<dbReference type="Gene3D" id="2.60.450.10">
    <property type="entry name" value="Lipopolysaccharide (LPS) transport protein A like domain"/>
    <property type="match status" value="1"/>
</dbReference>
<comment type="subcellular location">
    <subcellularLocation>
        <location evidence="4">Cell outer membrane</location>
    </subcellularLocation>
</comment>
<comment type="caution">
    <text evidence="8">The sequence shown here is derived from an EMBL/GenBank/DDBJ whole genome shotgun (WGS) entry which is preliminary data.</text>
</comment>
<comment type="similarity">
    <text evidence="4">Belongs to the LptD family.</text>
</comment>
<feature type="domain" description="LptD C-terminal" evidence="7">
    <location>
        <begin position="345"/>
        <end position="726"/>
    </location>
</feature>
<dbReference type="InterPro" id="IPR050218">
    <property type="entry name" value="LptD"/>
</dbReference>
<gene>
    <name evidence="4 8" type="primary">lptD</name>
    <name evidence="8" type="ORF">EVB03_03695</name>
</gene>
<dbReference type="Pfam" id="PF04453">
    <property type="entry name" value="LptD"/>
    <property type="match status" value="1"/>
</dbReference>
<keyword evidence="2 4" id="KW-0472">Membrane</keyword>
<dbReference type="InterPro" id="IPR005653">
    <property type="entry name" value="OstA-like_N"/>
</dbReference>
<dbReference type="GO" id="GO:1990351">
    <property type="term" value="C:transporter complex"/>
    <property type="evidence" value="ECO:0007669"/>
    <property type="project" value="TreeGrafter"/>
</dbReference>
<evidence type="ECO:0000256" key="1">
    <source>
        <dbReference type="ARBA" id="ARBA00022729"/>
    </source>
</evidence>
<evidence type="ECO:0000256" key="5">
    <source>
        <dbReference type="SAM" id="MobiDB-lite"/>
    </source>
</evidence>
<dbReference type="AlphaFoldDB" id="A0A520MHX0"/>
<dbReference type="PANTHER" id="PTHR30189">
    <property type="entry name" value="LPS-ASSEMBLY PROTEIN"/>
    <property type="match status" value="1"/>
</dbReference>
<keyword evidence="1 4" id="KW-0732">Signal</keyword>
<proteinExistence type="inferred from homology"/>
<dbReference type="HAMAP" id="MF_01411">
    <property type="entry name" value="LPS_assembly_LptD"/>
    <property type="match status" value="1"/>
</dbReference>
<evidence type="ECO:0000313" key="9">
    <source>
        <dbReference type="Proteomes" id="UP000315889"/>
    </source>
</evidence>
<evidence type="ECO:0000256" key="3">
    <source>
        <dbReference type="ARBA" id="ARBA00023237"/>
    </source>
</evidence>
<dbReference type="Proteomes" id="UP000315889">
    <property type="component" value="Unassembled WGS sequence"/>
</dbReference>
<name>A0A520MHX0_9GAMM</name>
<dbReference type="GO" id="GO:0043165">
    <property type="term" value="P:Gram-negative-bacterium-type cell outer membrane assembly"/>
    <property type="evidence" value="ECO:0007669"/>
    <property type="project" value="UniProtKB-UniRule"/>
</dbReference>
<evidence type="ECO:0000259" key="7">
    <source>
        <dbReference type="Pfam" id="PF04453"/>
    </source>
</evidence>
<protein>
    <recommendedName>
        <fullName evidence="4">LPS-assembly protein LptD</fullName>
    </recommendedName>
</protein>
<comment type="caution">
    <text evidence="4">Lacks conserved residue(s) required for the propagation of feature annotation.</text>
</comment>
<dbReference type="PANTHER" id="PTHR30189:SF1">
    <property type="entry name" value="LPS-ASSEMBLY PROTEIN LPTD"/>
    <property type="match status" value="1"/>
</dbReference>
<dbReference type="EMBL" id="SHBP01000003">
    <property type="protein sequence ID" value="RZO20825.1"/>
    <property type="molecule type" value="Genomic_DNA"/>
</dbReference>
<feature type="compositionally biased region" description="Polar residues" evidence="5">
    <location>
        <begin position="100"/>
        <end position="117"/>
    </location>
</feature>
<keyword evidence="3 4" id="KW-0998">Cell outer membrane</keyword>
<sequence length="818" mass="94266">MSIEKRGYFLFPLTMVAGLYGSVFAMDNEVIPEQKEVSPNTALLKTLDWVHIEDMTESQKAEMSSSSCGAYIDPHRRDREATIEMEAAPLLVYSEDSEAPSESSVTLRGDVQISQGNREVRADKAQVNNDTRQVSFQGNVQFREPGLLLVGEQANIDIDNRKVTMNNVTYVIHEASLRGTAEKLDRTDQGTIIINESSYSTCEPSDSSWQLVTKQIEIDQDSGWATVKNARLEVKDIPVFYFPYLKVPIDDRRSSGLLIPNIDINQKNGLDYTQPIYWNIAANYDAIIAPRYIQHRGVGLEADFRYLNNWSKTDFSTGFLPNDKGGNDTEKVDPITGQYRNQDEDRYMFKLNHIGGVNQPWSTFIDYNKVSDLDYVRDFGNLTIDETSRTHLQQTAHASYKTSHWSYRLGSQDFQVVTQGLKDQYSVLPYISIEGYYRFDNNLVVDLNNQYAKFKHNDPGKVEGSRSRIDYGITWDQRWSWGYLRPKVQLKHLAYGLDDNHESSINFNDTTPEITVPVYSFDTSIFLERNANWLHGHTQTFEPRLFYVKSTYKDQSTLPDFDTREFTPSYDLLFEDTRFVGGDRISDDERLTVGFTTRFLDQESGQEKFRASIAQSIYYADRLVSLAVDPTAEELANMGRDKSLLAMELAARINNNWRLNSDIVYNDVDHHMEKGSLSLRYNDRKKRLFNLTYRYTSRIARAYDGQMINQDIKQANVSAFVPLANNFNLVGRWNHDFTNQRELEVFAGFEYNNCCWRASLVARRWLDRNDELLFPEEDLKAKNGVVFKIEFKGLAGTGRRLDAMLKNGIYGYEHNEQF</sequence>
<dbReference type="InterPro" id="IPR007543">
    <property type="entry name" value="LptD_C"/>
</dbReference>
<evidence type="ECO:0000313" key="8">
    <source>
        <dbReference type="EMBL" id="RZO20825.1"/>
    </source>
</evidence>
<dbReference type="GO" id="GO:0009279">
    <property type="term" value="C:cell outer membrane"/>
    <property type="evidence" value="ECO:0007669"/>
    <property type="project" value="UniProtKB-SubCell"/>
</dbReference>
<evidence type="ECO:0000256" key="2">
    <source>
        <dbReference type="ARBA" id="ARBA00023136"/>
    </source>
</evidence>
<evidence type="ECO:0000256" key="4">
    <source>
        <dbReference type="HAMAP-Rule" id="MF_01411"/>
    </source>
</evidence>
<reference evidence="8 9" key="1">
    <citation type="submission" date="2019-02" db="EMBL/GenBank/DDBJ databases">
        <title>Prokaryotic population dynamics and viral predation in marine succession experiment using metagenomics: the confinement effect.</title>
        <authorList>
            <person name="Haro-Moreno J.M."/>
            <person name="Rodriguez-Valera F."/>
            <person name="Lopez-Perez M."/>
        </authorList>
    </citation>
    <scope>NUCLEOTIDE SEQUENCE [LARGE SCALE GENOMIC DNA]</scope>
    <source>
        <strain evidence="8">MED-G170</strain>
    </source>
</reference>
<comment type="subunit">
    <text evidence="4">Component of the lipopolysaccharide transport and assembly complex. Interacts with LptE and LptA.</text>
</comment>
<comment type="function">
    <text evidence="4">Together with LptE, is involved in the assembly of lipopolysaccharide (LPS) at the surface of the outer membrane.</text>
</comment>
<feature type="region of interest" description="Disordered" evidence="5">
    <location>
        <begin position="97"/>
        <end position="125"/>
    </location>
</feature>
<dbReference type="Pfam" id="PF03968">
    <property type="entry name" value="LptD_N"/>
    <property type="match status" value="1"/>
</dbReference>
<dbReference type="GO" id="GO:0015920">
    <property type="term" value="P:lipopolysaccharide transport"/>
    <property type="evidence" value="ECO:0007669"/>
    <property type="project" value="InterPro"/>
</dbReference>
<accession>A0A520MHX0</accession>
<organism evidence="8 9">
    <name type="scientific">SAR92 clade bacterium</name>
    <dbReference type="NCBI Taxonomy" id="2315479"/>
    <lineage>
        <taxon>Bacteria</taxon>
        <taxon>Pseudomonadati</taxon>
        <taxon>Pseudomonadota</taxon>
        <taxon>Gammaproteobacteria</taxon>
        <taxon>Cellvibrionales</taxon>
        <taxon>Porticoccaceae</taxon>
        <taxon>SAR92 clade</taxon>
    </lineage>
</organism>
<feature type="domain" description="Organic solvent tolerance-like N-terminal" evidence="6">
    <location>
        <begin position="101"/>
        <end position="223"/>
    </location>
</feature>